<feature type="region of interest" description="Disordered" evidence="1">
    <location>
        <begin position="14"/>
        <end position="37"/>
    </location>
</feature>
<dbReference type="EMBL" id="BGZK01000257">
    <property type="protein sequence ID" value="GBP32265.1"/>
    <property type="molecule type" value="Genomic_DNA"/>
</dbReference>
<evidence type="ECO:0000256" key="1">
    <source>
        <dbReference type="SAM" id="MobiDB-lite"/>
    </source>
</evidence>
<sequence length="195" mass="21549">MRILFAAIARRSDVAPTGPRGARRVARSTPDKETDHLSRLRDAPCSCVLATSPIDIDFLFIATPHRLFGAGCCRAGTPSGRIPRAYVKPSAADMVIALVALAASNPHYTSVKGFHAPEYEVKNNVRNRDRTQATSRPRTPRLRSTRYNPISEEKRLFRVSLIPPPLTRRCASFTALTEFMSCIKAARAPIDGRAY</sequence>
<proteinExistence type="predicted"/>
<protein>
    <submittedName>
        <fullName evidence="2">Uncharacterized protein</fullName>
    </submittedName>
</protein>
<keyword evidence="3" id="KW-1185">Reference proteome</keyword>
<feature type="region of interest" description="Disordered" evidence="1">
    <location>
        <begin position="123"/>
        <end position="143"/>
    </location>
</feature>
<name>A0A4C1V1Y6_EUMVA</name>
<dbReference type="Proteomes" id="UP000299102">
    <property type="component" value="Unassembled WGS sequence"/>
</dbReference>
<evidence type="ECO:0000313" key="2">
    <source>
        <dbReference type="EMBL" id="GBP32265.1"/>
    </source>
</evidence>
<accession>A0A4C1V1Y6</accession>
<evidence type="ECO:0000313" key="3">
    <source>
        <dbReference type="Proteomes" id="UP000299102"/>
    </source>
</evidence>
<dbReference type="AlphaFoldDB" id="A0A4C1V1Y6"/>
<gene>
    <name evidence="2" type="ORF">EVAR_86097_1</name>
</gene>
<reference evidence="2 3" key="1">
    <citation type="journal article" date="2019" name="Commun. Biol.">
        <title>The bagworm genome reveals a unique fibroin gene that provides high tensile strength.</title>
        <authorList>
            <person name="Kono N."/>
            <person name="Nakamura H."/>
            <person name="Ohtoshi R."/>
            <person name="Tomita M."/>
            <person name="Numata K."/>
            <person name="Arakawa K."/>
        </authorList>
    </citation>
    <scope>NUCLEOTIDE SEQUENCE [LARGE SCALE GENOMIC DNA]</scope>
</reference>
<comment type="caution">
    <text evidence="2">The sequence shown here is derived from an EMBL/GenBank/DDBJ whole genome shotgun (WGS) entry which is preliminary data.</text>
</comment>
<organism evidence="2 3">
    <name type="scientific">Eumeta variegata</name>
    <name type="common">Bagworm moth</name>
    <name type="synonym">Eumeta japonica</name>
    <dbReference type="NCBI Taxonomy" id="151549"/>
    <lineage>
        <taxon>Eukaryota</taxon>
        <taxon>Metazoa</taxon>
        <taxon>Ecdysozoa</taxon>
        <taxon>Arthropoda</taxon>
        <taxon>Hexapoda</taxon>
        <taxon>Insecta</taxon>
        <taxon>Pterygota</taxon>
        <taxon>Neoptera</taxon>
        <taxon>Endopterygota</taxon>
        <taxon>Lepidoptera</taxon>
        <taxon>Glossata</taxon>
        <taxon>Ditrysia</taxon>
        <taxon>Tineoidea</taxon>
        <taxon>Psychidae</taxon>
        <taxon>Oiketicinae</taxon>
        <taxon>Eumeta</taxon>
    </lineage>
</organism>